<protein>
    <recommendedName>
        <fullName evidence="4">DUF979 domain-containing protein</fullName>
    </recommendedName>
</protein>
<keyword evidence="1" id="KW-0812">Transmembrane</keyword>
<keyword evidence="3" id="KW-1185">Reference proteome</keyword>
<evidence type="ECO:0000256" key="1">
    <source>
        <dbReference type="SAM" id="Phobius"/>
    </source>
</evidence>
<dbReference type="InterPro" id="IPR009323">
    <property type="entry name" value="DUF979"/>
</dbReference>
<evidence type="ECO:0000313" key="2">
    <source>
        <dbReference type="EMBL" id="CBA29255.1"/>
    </source>
</evidence>
<feature type="transmembrane region" description="Helical" evidence="1">
    <location>
        <begin position="22"/>
        <end position="38"/>
    </location>
</feature>
<dbReference type="Proteomes" id="UP000002069">
    <property type="component" value="Chromosome"/>
</dbReference>
<evidence type="ECO:0000313" key="3">
    <source>
        <dbReference type="Proteomes" id="UP000002069"/>
    </source>
</evidence>
<dbReference type="HOGENOM" id="CLU_078249_0_0_6"/>
<feature type="transmembrane region" description="Helical" evidence="1">
    <location>
        <begin position="117"/>
        <end position="137"/>
    </location>
</feature>
<reference evidence="2 3" key="1">
    <citation type="journal article" date="2010" name="J. Bacteriol.">
        <title>Complete Genome Sequence of Cronobacter turicensis LMG 23827, a foodborne pathogen causing deaths in neonates.</title>
        <authorList>
            <person name="Stephan R."/>
            <person name="Lehner A."/>
            <person name="Tischler P."/>
            <person name="Rattei T."/>
        </authorList>
    </citation>
    <scope>NUCLEOTIDE SEQUENCE [LARGE SCALE GENOMIC DNA]</scope>
    <source>
        <strain evidence="3">DSM 18703 / CCUG 55852 / LMG 23827 / z3032</strain>
    </source>
</reference>
<proteinExistence type="predicted"/>
<feature type="transmembrane region" description="Helical" evidence="1">
    <location>
        <begin position="316"/>
        <end position="338"/>
    </location>
</feature>
<keyword evidence="1" id="KW-0472">Membrane</keyword>
<feature type="transmembrane region" description="Helical" evidence="1">
    <location>
        <begin position="153"/>
        <end position="172"/>
    </location>
</feature>
<evidence type="ECO:0008006" key="4">
    <source>
        <dbReference type="Google" id="ProtNLM"/>
    </source>
</evidence>
<feature type="transmembrane region" description="Helical" evidence="1">
    <location>
        <begin position="74"/>
        <end position="96"/>
    </location>
</feature>
<sequence length="340" mass="37182">MARRAGQPGGRAMSTLLTINRVYYLIGFIVMLLVVMTLRDRGNPKRFTTALFWFLFGGIFLFGDLLVQELGRSLAYRIIGGAVIVIALLAGFGLVGKGHYKMSTEEEREASSQRLRNWLFLPALLIPVVTVTGTLFMKGVSVGGVFLLDQKQLTLAALCVACIAALLVGWWLTRGTPLHAIRQSRRLVDTIGWAVILPQMLAMLGGVFVAADTGTAVQRVVSLFVDPENRFMLVVIYCIGMALFTMIMGNAFAAFPVLSAGIALPLLINHHHGDPAPLLAIGMYAGYCGTLMTPMAANFNIVPAALLELKDKYQVIKIQIPTALTLLVVNVFLMYFIVFR</sequence>
<feature type="transmembrane region" description="Helical" evidence="1">
    <location>
        <begin position="231"/>
        <end position="264"/>
    </location>
</feature>
<gene>
    <name evidence="2" type="ordered locus">Ctu_13240</name>
</gene>
<dbReference type="PATRIC" id="fig|693216.3.peg.1260"/>
<name>C9XZ97_CROTZ</name>
<feature type="transmembrane region" description="Helical" evidence="1">
    <location>
        <begin position="193"/>
        <end position="211"/>
    </location>
</feature>
<dbReference type="AlphaFoldDB" id="C9XZ97"/>
<reference evidence="3" key="2">
    <citation type="journal article" date="2011" name="J. Bacteriol.">
        <title>Complete genome sequence of Cronobacter turicensis LMG 23827, a food-borne pathogen causing deaths in neonates.</title>
        <authorList>
            <person name="Stephan R."/>
            <person name="Lehner A."/>
            <person name="Tischler P."/>
            <person name="Rattei T."/>
        </authorList>
    </citation>
    <scope>NUCLEOTIDE SEQUENCE [LARGE SCALE GENOMIC DNA]</scope>
    <source>
        <strain evidence="3">DSM 18703 / CCUG 55852 / LMG 23827 / z3032</strain>
    </source>
</reference>
<dbReference type="Pfam" id="PF06166">
    <property type="entry name" value="DUF979"/>
    <property type="match status" value="1"/>
</dbReference>
<organism evidence="2 3">
    <name type="scientific">Cronobacter turicensis (strain DSM 18703 / CCUG 55852 / LMG 23827 / z3032)</name>
    <dbReference type="NCBI Taxonomy" id="693216"/>
    <lineage>
        <taxon>Bacteria</taxon>
        <taxon>Pseudomonadati</taxon>
        <taxon>Pseudomonadota</taxon>
        <taxon>Gammaproteobacteria</taxon>
        <taxon>Enterobacterales</taxon>
        <taxon>Enterobacteriaceae</taxon>
        <taxon>Cronobacter</taxon>
    </lineage>
</organism>
<feature type="transmembrane region" description="Helical" evidence="1">
    <location>
        <begin position="276"/>
        <end position="296"/>
    </location>
</feature>
<dbReference type="KEGG" id="ctu:CTU_13240"/>
<dbReference type="EMBL" id="FN543093">
    <property type="protein sequence ID" value="CBA29255.1"/>
    <property type="molecule type" value="Genomic_DNA"/>
</dbReference>
<accession>C9XZ97</accession>
<feature type="transmembrane region" description="Helical" evidence="1">
    <location>
        <begin position="50"/>
        <end position="68"/>
    </location>
</feature>
<keyword evidence="1" id="KW-1133">Transmembrane helix</keyword>